<evidence type="ECO:0000313" key="3">
    <source>
        <dbReference type="EMBL" id="MFC0389443.1"/>
    </source>
</evidence>
<dbReference type="InterPro" id="IPR036465">
    <property type="entry name" value="vWFA_dom_sf"/>
</dbReference>
<feature type="region of interest" description="Disordered" evidence="1">
    <location>
        <begin position="319"/>
        <end position="347"/>
    </location>
</feature>
<reference evidence="3 4" key="1">
    <citation type="submission" date="2024-09" db="EMBL/GenBank/DDBJ databases">
        <authorList>
            <person name="Sun Q."/>
            <person name="Mori K."/>
        </authorList>
    </citation>
    <scope>NUCLEOTIDE SEQUENCE [LARGE SCALE GENOMIC DNA]</scope>
    <source>
        <strain evidence="3 4">CCM 7468</strain>
    </source>
</reference>
<sequence length="581" mass="59088">MNDPAASAEAPSWADAALAACLLAVDPAGLGGAWLRARPGPLRDRWLAILRERLPPELPLRRLPANAPDSRVLGGLDLGATLLAGRPVVERGVLAECDGGIVVLAMVERLEPGAAARIAAVLDTGAVALERDGLARRLPARIGAVALDEGLADERPPAALTERLALPVALEGIAGPLDDPPHSPAAIAAARALLPHVRAAAVVAEALCKAAAQLGIASLRPPLMALRAARALAALGGREDVTAADATMAAALVLAPRALPTAEATPPEPAPEQDGAEPQDAIGEENEATGALAESVVAAARAAIPPGLLAAMPFAAASRGPGAAGRSGQPRRAARRGQPIGTAPGELRPGARISLVETLRAAAPWQALRRRTSDVPGLLLRKEDLRLTRFRQRTETTAIFAVDASGSSALHRLAEAKGAVELLLADCYARRDRVAVIAFRGTAATLLLPPTTSLTRARRGLAGLPGGGPTPVASGIDAAVALAASERRAGRTPLVVLLTDGQANIARDGTAGRARATEDATAAARGLRALGIAALLVDTAPRPQPVAARLAEGMGARYVPLPHAGAAALSGTVRAARGQTR</sequence>
<organism evidence="3 4">
    <name type="scientific">Muricoccus vinaceus</name>
    <dbReference type="NCBI Taxonomy" id="424704"/>
    <lineage>
        <taxon>Bacteria</taxon>
        <taxon>Pseudomonadati</taxon>
        <taxon>Pseudomonadota</taxon>
        <taxon>Alphaproteobacteria</taxon>
        <taxon>Acetobacterales</taxon>
        <taxon>Roseomonadaceae</taxon>
        <taxon>Muricoccus</taxon>
    </lineage>
</organism>
<dbReference type="PROSITE" id="PS50234">
    <property type="entry name" value="VWFA"/>
    <property type="match status" value="1"/>
</dbReference>
<dbReference type="Gene3D" id="3.40.50.300">
    <property type="entry name" value="P-loop containing nucleotide triphosphate hydrolases"/>
    <property type="match status" value="1"/>
</dbReference>
<dbReference type="Gene3D" id="3.40.50.410">
    <property type="entry name" value="von Willebrand factor, type A domain"/>
    <property type="match status" value="1"/>
</dbReference>
<feature type="compositionally biased region" description="Low complexity" evidence="1">
    <location>
        <begin position="319"/>
        <end position="331"/>
    </location>
</feature>
<dbReference type="RefSeq" id="WP_377056820.1">
    <property type="nucleotide sequence ID" value="NZ_JBHLVZ010000113.1"/>
</dbReference>
<keyword evidence="4" id="KW-1185">Reference proteome</keyword>
<dbReference type="SUPFAM" id="SSF53300">
    <property type="entry name" value="vWA-like"/>
    <property type="match status" value="1"/>
</dbReference>
<dbReference type="GO" id="GO:0016851">
    <property type="term" value="F:magnesium chelatase activity"/>
    <property type="evidence" value="ECO:0007669"/>
    <property type="project" value="UniProtKB-EC"/>
</dbReference>
<dbReference type="InterPro" id="IPR041628">
    <property type="entry name" value="ChlI/MoxR_AAA_lid"/>
</dbReference>
<dbReference type="Pfam" id="PF17863">
    <property type="entry name" value="AAA_lid_2"/>
    <property type="match status" value="1"/>
</dbReference>
<dbReference type="InterPro" id="IPR027417">
    <property type="entry name" value="P-loop_NTPase"/>
</dbReference>
<dbReference type="EC" id="6.6.1.1" evidence="3"/>
<evidence type="ECO:0000256" key="1">
    <source>
        <dbReference type="SAM" id="MobiDB-lite"/>
    </source>
</evidence>
<evidence type="ECO:0000313" key="4">
    <source>
        <dbReference type="Proteomes" id="UP001589789"/>
    </source>
</evidence>
<evidence type="ECO:0000259" key="2">
    <source>
        <dbReference type="PROSITE" id="PS50234"/>
    </source>
</evidence>
<comment type="caution">
    <text evidence="3">The sequence shown here is derived from an EMBL/GenBank/DDBJ whole genome shotgun (WGS) entry which is preliminary data.</text>
</comment>
<dbReference type="Proteomes" id="UP001589789">
    <property type="component" value="Unassembled WGS sequence"/>
</dbReference>
<dbReference type="InterPro" id="IPR002035">
    <property type="entry name" value="VWF_A"/>
</dbReference>
<dbReference type="NCBIfam" id="NF009943">
    <property type="entry name" value="PRK13406.1"/>
    <property type="match status" value="1"/>
</dbReference>
<gene>
    <name evidence="3" type="ORF">ACFFIC_28430</name>
</gene>
<dbReference type="PANTHER" id="PTHR43473:SF2">
    <property type="entry name" value="MAGNESIUM-CHELATASE SUBUNIT CHLD, CHLOROPLASTIC"/>
    <property type="match status" value="1"/>
</dbReference>
<dbReference type="PANTHER" id="PTHR43473">
    <property type="entry name" value="MAGNESIUM-CHELATASE SUBUNIT CHLD, CHLOROPLASTIC"/>
    <property type="match status" value="1"/>
</dbReference>
<protein>
    <submittedName>
        <fullName evidence="3">Magnesium chelatase subunit D</fullName>
        <ecNumber evidence="3">6.6.1.1</ecNumber>
    </submittedName>
</protein>
<dbReference type="Pfam" id="PF13519">
    <property type="entry name" value="VWA_2"/>
    <property type="match status" value="1"/>
</dbReference>
<dbReference type="SUPFAM" id="SSF52540">
    <property type="entry name" value="P-loop containing nucleoside triphosphate hydrolases"/>
    <property type="match status" value="1"/>
</dbReference>
<dbReference type="Gene3D" id="1.10.8.80">
    <property type="entry name" value="Magnesium chelatase subunit I, C-Terminal domain"/>
    <property type="match status" value="1"/>
</dbReference>
<name>A0ABV6J3P2_9PROT</name>
<feature type="domain" description="VWFA" evidence="2">
    <location>
        <begin position="397"/>
        <end position="537"/>
    </location>
</feature>
<proteinExistence type="predicted"/>
<dbReference type="SMART" id="SM00327">
    <property type="entry name" value="VWA"/>
    <property type="match status" value="1"/>
</dbReference>
<keyword evidence="3" id="KW-0436">Ligase</keyword>
<dbReference type="EMBL" id="JBHLVZ010000113">
    <property type="protein sequence ID" value="MFC0389443.1"/>
    <property type="molecule type" value="Genomic_DNA"/>
</dbReference>
<accession>A0ABV6J3P2</accession>